<dbReference type="PANTHER" id="PTHR35870:SF1">
    <property type="entry name" value="PROTEIN, PUTATIVE (AFU_ORTHOLOGUE AFUA_5G03330)-RELATED"/>
    <property type="match status" value="1"/>
</dbReference>
<dbReference type="InterPro" id="IPR025337">
    <property type="entry name" value="Questin_oxidase-like"/>
</dbReference>
<evidence type="ECO:0000313" key="4">
    <source>
        <dbReference type="Proteomes" id="UP000054007"/>
    </source>
</evidence>
<feature type="region of interest" description="Disordered" evidence="2">
    <location>
        <begin position="1"/>
        <end position="29"/>
    </location>
</feature>
<evidence type="ECO:0000256" key="1">
    <source>
        <dbReference type="ARBA" id="ARBA00023002"/>
    </source>
</evidence>
<evidence type="ECO:0008006" key="5">
    <source>
        <dbReference type="Google" id="ProtNLM"/>
    </source>
</evidence>
<sequence length="485" mass="53756">MAPSKDLSFLFPTPSAPPSSHCPARLPGADPESTAALLHTLKENHTQFNVFFQGPRRLHNHISHHVLAIWALGAKGSLIEKAFEHEAPYQRKELDPPEPITDTNFADHLDDDEFYAAYTAYFAEKIAALGTSKVLEDLVFAPTMNISDGSNKPIPGMVSRLVEGLAHPMIHIGYGLEFGLPGIVAEGLAMACTQVGRNGVFASPQWFEPSSALDTLASRIESELVLDEPTHSDGKPARKNVHVFDILDDILKDNAYTDRPENLDAMKTLKDRGPKLREYVDRWTFDLDDPHGMQKKIEELQWTNSVIYACAGMTSPKEGFFADFFLMHLVTSSLFLPSYMPYLSPPSQKLFLRSYLAMTLVWFVGSRTRSFDLDIAKFVSADIASYATTPTVSVKPFEGALINSAAVANPWHGILQEATLHPDEHLCKIQRAFAHYASAFGAMEKGALSGTKLKGAELLDSSFFVRAAGLTAQRVREKQNWDRMD</sequence>
<accession>A0A0D7BP04</accession>
<reference evidence="3 4" key="1">
    <citation type="journal article" date="2015" name="Fungal Genet. Biol.">
        <title>Evolution of novel wood decay mechanisms in Agaricales revealed by the genome sequences of Fistulina hepatica and Cylindrobasidium torrendii.</title>
        <authorList>
            <person name="Floudas D."/>
            <person name="Held B.W."/>
            <person name="Riley R."/>
            <person name="Nagy L.G."/>
            <person name="Koehler G."/>
            <person name="Ransdell A.S."/>
            <person name="Younus H."/>
            <person name="Chow J."/>
            <person name="Chiniquy J."/>
            <person name="Lipzen A."/>
            <person name="Tritt A."/>
            <person name="Sun H."/>
            <person name="Haridas S."/>
            <person name="LaButti K."/>
            <person name="Ohm R.A."/>
            <person name="Kues U."/>
            <person name="Blanchette R.A."/>
            <person name="Grigoriev I.V."/>
            <person name="Minto R.E."/>
            <person name="Hibbett D.S."/>
        </authorList>
    </citation>
    <scope>NUCLEOTIDE SEQUENCE [LARGE SCALE GENOMIC DNA]</scope>
    <source>
        <strain evidence="3 4">FP15055 ss-10</strain>
    </source>
</reference>
<keyword evidence="4" id="KW-1185">Reference proteome</keyword>
<dbReference type="STRING" id="1314674.A0A0D7BP04"/>
<evidence type="ECO:0000256" key="2">
    <source>
        <dbReference type="SAM" id="MobiDB-lite"/>
    </source>
</evidence>
<dbReference type="EMBL" id="KN880445">
    <property type="protein sequence ID" value="KIY72268.1"/>
    <property type="molecule type" value="Genomic_DNA"/>
</dbReference>
<gene>
    <name evidence="3" type="ORF">CYLTODRAFT_344384</name>
</gene>
<dbReference type="GO" id="GO:0016491">
    <property type="term" value="F:oxidoreductase activity"/>
    <property type="evidence" value="ECO:0007669"/>
    <property type="project" value="UniProtKB-KW"/>
</dbReference>
<dbReference type="AlphaFoldDB" id="A0A0D7BP04"/>
<evidence type="ECO:0000313" key="3">
    <source>
        <dbReference type="EMBL" id="KIY72268.1"/>
    </source>
</evidence>
<dbReference type="OrthoDB" id="10004862at2759"/>
<protein>
    <recommendedName>
        <fullName evidence="5">HypA-like protein</fullName>
    </recommendedName>
</protein>
<dbReference type="PANTHER" id="PTHR35870">
    <property type="entry name" value="PROTEIN, PUTATIVE (AFU_ORTHOLOGUE AFUA_5G03330)-RELATED"/>
    <property type="match status" value="1"/>
</dbReference>
<dbReference type="Pfam" id="PF14027">
    <property type="entry name" value="Questin_oxidase"/>
    <property type="match status" value="1"/>
</dbReference>
<dbReference type="Proteomes" id="UP000054007">
    <property type="component" value="Unassembled WGS sequence"/>
</dbReference>
<name>A0A0D7BP04_9AGAR</name>
<organism evidence="3 4">
    <name type="scientific">Cylindrobasidium torrendii FP15055 ss-10</name>
    <dbReference type="NCBI Taxonomy" id="1314674"/>
    <lineage>
        <taxon>Eukaryota</taxon>
        <taxon>Fungi</taxon>
        <taxon>Dikarya</taxon>
        <taxon>Basidiomycota</taxon>
        <taxon>Agaricomycotina</taxon>
        <taxon>Agaricomycetes</taxon>
        <taxon>Agaricomycetidae</taxon>
        <taxon>Agaricales</taxon>
        <taxon>Marasmiineae</taxon>
        <taxon>Physalacriaceae</taxon>
        <taxon>Cylindrobasidium</taxon>
    </lineage>
</organism>
<keyword evidence="1" id="KW-0560">Oxidoreductase</keyword>
<proteinExistence type="predicted"/>